<evidence type="ECO:0000256" key="1">
    <source>
        <dbReference type="SAM" id="SignalP"/>
    </source>
</evidence>
<proteinExistence type="predicted"/>
<evidence type="ECO:0000313" key="2">
    <source>
        <dbReference type="EMBL" id="BDS07572.1"/>
    </source>
</evidence>
<organism evidence="2">
    <name type="scientific">Oceaniferula spumae</name>
    <dbReference type="NCBI Taxonomy" id="2979115"/>
    <lineage>
        <taxon>Bacteria</taxon>
        <taxon>Pseudomonadati</taxon>
        <taxon>Verrucomicrobiota</taxon>
        <taxon>Verrucomicrobiia</taxon>
        <taxon>Verrucomicrobiales</taxon>
        <taxon>Verrucomicrobiaceae</taxon>
        <taxon>Oceaniferula</taxon>
    </lineage>
</organism>
<reference evidence="2" key="1">
    <citation type="submission" date="2024-07" db="EMBL/GenBank/DDBJ databases">
        <title>Complete genome sequence of Verrucomicrobiaceae bacterium NT6N.</title>
        <authorList>
            <person name="Huang C."/>
            <person name="Takami H."/>
            <person name="Hamasaki K."/>
        </authorList>
    </citation>
    <scope>NUCLEOTIDE SEQUENCE</scope>
    <source>
        <strain evidence="2">NT6N</strain>
    </source>
</reference>
<protein>
    <recommendedName>
        <fullName evidence="3">DUF4369 domain-containing protein</fullName>
    </recommendedName>
</protein>
<gene>
    <name evidence="2" type="ORF">NT6N_26120</name>
</gene>
<evidence type="ECO:0008006" key="3">
    <source>
        <dbReference type="Google" id="ProtNLM"/>
    </source>
</evidence>
<name>A0AAT9FNM3_9BACT</name>
<keyword evidence="1" id="KW-0732">Signal</keyword>
<dbReference type="AlphaFoldDB" id="A0AAT9FNM3"/>
<dbReference type="KEGG" id="osu:NT6N_26120"/>
<feature type="chain" id="PRO_5043467875" description="DUF4369 domain-containing protein" evidence="1">
    <location>
        <begin position="20"/>
        <end position="252"/>
    </location>
</feature>
<feature type="signal peptide" evidence="1">
    <location>
        <begin position="1"/>
        <end position="19"/>
    </location>
</feature>
<sequence length="252" mass="28348">MNPYLLSLVLFALVSGLHAREVDLANTQLPNHIKPVSGKIVLVADYAKKGEDRRIPVYLINGSDKSITLDSQDGDVYLKLETKGADGKWQRAQPHAYSWCGNSYMNSPKVRAGHYLKISGYQPAKDKGGMDREIRYTIYQRDYNFTSNAGRGLVLESDIDLASRDAMVLEWADFDFVSKVALGEITLKNEMDHVKDLQASAIYILAEPRFDSKKSLQVLKKVGEKFPKRHEAVKQSTLRIQEAQKKVSSAKK</sequence>
<dbReference type="EMBL" id="AP026866">
    <property type="protein sequence ID" value="BDS07572.1"/>
    <property type="molecule type" value="Genomic_DNA"/>
</dbReference>
<accession>A0AAT9FNM3</accession>